<evidence type="ECO:0000256" key="6">
    <source>
        <dbReference type="ARBA" id="ARBA00022989"/>
    </source>
</evidence>
<evidence type="ECO:0000256" key="7">
    <source>
        <dbReference type="ARBA" id="ARBA00023136"/>
    </source>
</evidence>
<evidence type="ECO:0000256" key="2">
    <source>
        <dbReference type="ARBA" id="ARBA00010110"/>
    </source>
</evidence>
<evidence type="ECO:0000256" key="8">
    <source>
        <dbReference type="SAM" id="Phobius"/>
    </source>
</evidence>
<dbReference type="InterPro" id="IPR004706">
    <property type="entry name" value="Arsenical-R_Acr3"/>
</dbReference>
<feature type="transmembrane region" description="Helical" evidence="8">
    <location>
        <begin position="74"/>
        <end position="97"/>
    </location>
</feature>
<dbReference type="InterPro" id="IPR038770">
    <property type="entry name" value="Na+/solute_symporter_sf"/>
</dbReference>
<dbReference type="EMBL" id="BAABIM010000001">
    <property type="protein sequence ID" value="GAA4668395.1"/>
    <property type="molecule type" value="Genomic_DNA"/>
</dbReference>
<comment type="similarity">
    <text evidence="2">Belongs to the arsenical resistance-3 (ACR3) (TC 2.A.59) family.</text>
</comment>
<organism evidence="9 10">
    <name type="scientific">Nocardioides nanhaiensis</name>
    <dbReference type="NCBI Taxonomy" id="1476871"/>
    <lineage>
        <taxon>Bacteria</taxon>
        <taxon>Bacillati</taxon>
        <taxon>Actinomycetota</taxon>
        <taxon>Actinomycetes</taxon>
        <taxon>Propionibacteriales</taxon>
        <taxon>Nocardioidaceae</taxon>
        <taxon>Nocardioides</taxon>
    </lineage>
</organism>
<dbReference type="InterPro" id="IPR002657">
    <property type="entry name" value="BilAc:Na_symport/Acr3"/>
</dbReference>
<feature type="transmembrane region" description="Helical" evidence="8">
    <location>
        <begin position="44"/>
        <end position="62"/>
    </location>
</feature>
<evidence type="ECO:0000256" key="3">
    <source>
        <dbReference type="ARBA" id="ARBA00022448"/>
    </source>
</evidence>
<dbReference type="PANTHER" id="PTHR43057">
    <property type="entry name" value="ARSENITE EFFLUX TRANSPORTER"/>
    <property type="match status" value="1"/>
</dbReference>
<comment type="subcellular location">
    <subcellularLocation>
        <location evidence="1">Cell membrane</location>
        <topology evidence="1">Multi-pass membrane protein</topology>
    </subcellularLocation>
</comment>
<evidence type="ECO:0000313" key="10">
    <source>
        <dbReference type="Proteomes" id="UP001500621"/>
    </source>
</evidence>
<sequence>MSGAVASPAVAWLERHQVALYVLAIAAGLAIGVGVPGAHRLEVAITPVLAALLHATFLAVPFHRLGSALRDLRFLTALLVLNLAVVPLVVLALSRVVAGEPALLVGVLLVLLAPCIDYVIVFAGLAGGAAERLLAAAPLLMLLQLVLLPPALVLLLGPQLSEVVSTGALAGPLVEALVLLVLAPLALAVLVQVLSAREGSAARASRRWEGWSGAAMVPLMVATLAVVVASQAGAVDDRLPELLPVVPIYAGFLVVMAPLGLLVARLARLDVGAGRALVFSGATRNSLVVLPIALALPAELALVPLVVVTQTLVELVGMLVYLRVVPRLLPHPRR</sequence>
<name>A0ABP8VN77_9ACTN</name>
<reference evidence="10" key="1">
    <citation type="journal article" date="2019" name="Int. J. Syst. Evol. Microbiol.">
        <title>The Global Catalogue of Microorganisms (GCM) 10K type strain sequencing project: providing services to taxonomists for standard genome sequencing and annotation.</title>
        <authorList>
            <consortium name="The Broad Institute Genomics Platform"/>
            <consortium name="The Broad Institute Genome Sequencing Center for Infectious Disease"/>
            <person name="Wu L."/>
            <person name="Ma J."/>
        </authorList>
    </citation>
    <scope>NUCLEOTIDE SEQUENCE [LARGE SCALE GENOMIC DNA]</scope>
    <source>
        <strain evidence="10">JCM 18127</strain>
    </source>
</reference>
<dbReference type="Gene3D" id="1.20.1530.20">
    <property type="match status" value="1"/>
</dbReference>
<proteinExistence type="inferred from homology"/>
<accession>A0ABP8VN77</accession>
<keyword evidence="4" id="KW-1003">Cell membrane</keyword>
<feature type="transmembrane region" description="Helical" evidence="8">
    <location>
        <begin position="18"/>
        <end position="38"/>
    </location>
</feature>
<gene>
    <name evidence="9" type="ORF">GCM10023226_00390</name>
</gene>
<feature type="transmembrane region" description="Helical" evidence="8">
    <location>
        <begin position="242"/>
        <end position="264"/>
    </location>
</feature>
<keyword evidence="7 8" id="KW-0472">Membrane</keyword>
<keyword evidence="5 8" id="KW-0812">Transmembrane</keyword>
<feature type="transmembrane region" description="Helical" evidence="8">
    <location>
        <begin position="208"/>
        <end position="230"/>
    </location>
</feature>
<evidence type="ECO:0000256" key="1">
    <source>
        <dbReference type="ARBA" id="ARBA00004651"/>
    </source>
</evidence>
<comment type="caution">
    <text evidence="9">The sequence shown here is derived from an EMBL/GenBank/DDBJ whole genome shotgun (WGS) entry which is preliminary data.</text>
</comment>
<keyword evidence="6 8" id="KW-1133">Transmembrane helix</keyword>
<evidence type="ECO:0000313" key="9">
    <source>
        <dbReference type="EMBL" id="GAA4668395.1"/>
    </source>
</evidence>
<evidence type="ECO:0000256" key="4">
    <source>
        <dbReference type="ARBA" id="ARBA00022475"/>
    </source>
</evidence>
<feature type="transmembrane region" description="Helical" evidence="8">
    <location>
        <begin position="276"/>
        <end position="296"/>
    </location>
</feature>
<keyword evidence="10" id="KW-1185">Reference proteome</keyword>
<evidence type="ECO:0000256" key="5">
    <source>
        <dbReference type="ARBA" id="ARBA00022692"/>
    </source>
</evidence>
<keyword evidence="3" id="KW-0813">Transport</keyword>
<protein>
    <submittedName>
        <fullName evidence="9">Arsenic resistance protein</fullName>
    </submittedName>
</protein>
<dbReference type="Pfam" id="PF01758">
    <property type="entry name" value="SBF"/>
    <property type="match status" value="1"/>
</dbReference>
<dbReference type="Proteomes" id="UP001500621">
    <property type="component" value="Unassembled WGS sequence"/>
</dbReference>
<feature type="transmembrane region" description="Helical" evidence="8">
    <location>
        <begin position="103"/>
        <end position="126"/>
    </location>
</feature>
<feature type="transmembrane region" description="Helical" evidence="8">
    <location>
        <begin position="133"/>
        <end position="156"/>
    </location>
</feature>
<feature type="transmembrane region" description="Helical" evidence="8">
    <location>
        <begin position="176"/>
        <end position="196"/>
    </location>
</feature>
<dbReference type="PANTHER" id="PTHR43057:SF1">
    <property type="entry name" value="ARSENICAL-RESISTANCE PROTEIN 3"/>
    <property type="match status" value="1"/>
</dbReference>
<feature type="transmembrane region" description="Helical" evidence="8">
    <location>
        <begin position="302"/>
        <end position="324"/>
    </location>
</feature>